<dbReference type="Proteomes" id="UP001556367">
    <property type="component" value="Unassembled WGS sequence"/>
</dbReference>
<name>A0ABR3JJL2_9AGAR</name>
<accession>A0ABR3JJL2</accession>
<organism evidence="1 2">
    <name type="scientific">Hohenbuehelia grisea</name>
    <dbReference type="NCBI Taxonomy" id="104357"/>
    <lineage>
        <taxon>Eukaryota</taxon>
        <taxon>Fungi</taxon>
        <taxon>Dikarya</taxon>
        <taxon>Basidiomycota</taxon>
        <taxon>Agaricomycotina</taxon>
        <taxon>Agaricomycetes</taxon>
        <taxon>Agaricomycetidae</taxon>
        <taxon>Agaricales</taxon>
        <taxon>Pleurotineae</taxon>
        <taxon>Pleurotaceae</taxon>
        <taxon>Hohenbuehelia</taxon>
    </lineage>
</organism>
<comment type="caution">
    <text evidence="1">The sequence shown here is derived from an EMBL/GenBank/DDBJ whole genome shotgun (WGS) entry which is preliminary data.</text>
</comment>
<protein>
    <submittedName>
        <fullName evidence="1">Uncharacterized protein</fullName>
    </submittedName>
</protein>
<evidence type="ECO:0000313" key="1">
    <source>
        <dbReference type="EMBL" id="KAL0955954.1"/>
    </source>
</evidence>
<proteinExistence type="predicted"/>
<gene>
    <name evidence="1" type="ORF">HGRIS_002136</name>
</gene>
<evidence type="ECO:0000313" key="2">
    <source>
        <dbReference type="Proteomes" id="UP001556367"/>
    </source>
</evidence>
<keyword evidence="2" id="KW-1185">Reference proteome</keyword>
<dbReference type="EMBL" id="JASNQZ010000006">
    <property type="protein sequence ID" value="KAL0955954.1"/>
    <property type="molecule type" value="Genomic_DNA"/>
</dbReference>
<reference evidence="2" key="1">
    <citation type="submission" date="2024-06" db="EMBL/GenBank/DDBJ databases">
        <title>Multi-omics analyses provide insights into the biosynthesis of the anticancer antibiotic pleurotin in Hohenbuehelia grisea.</title>
        <authorList>
            <person name="Weaver J.A."/>
            <person name="Alberti F."/>
        </authorList>
    </citation>
    <scope>NUCLEOTIDE SEQUENCE [LARGE SCALE GENOMIC DNA]</scope>
    <source>
        <strain evidence="2">T-177</strain>
    </source>
</reference>
<sequence length="192" mass="20965">MAHFSNKKHRAARGARRTKYPVDTQFRGCEVVSDDGKIISSRTFYSDDTVIDCSVGNRQENNYGSGNFFIGDHVINHPAPKAHSSNAEPQTDSTEKLLSMLEKLPRQSPLTPKQISGFTPEFQKLYALYMAESLKAEAGTGAPPPTHTIEASCSDGRRNGGHAGEHHFWSTGARDGSCFPPHSEPLIFCGTG</sequence>